<dbReference type="PATRIC" id="fig|1263870.3.peg.4804"/>
<dbReference type="InterPro" id="IPR050810">
    <property type="entry name" value="Bact_Secretion_Sys_Channel"/>
</dbReference>
<sequence>MHIESRALMETVPVSWLQYVTSIESAKVLMVQAPERIAEDIVARFADVDQPIPQVVLEAIICVVSPDCDFQFGLDWQHAVELDGAKSLALGATGLALNGTVSGNGLNQIFSEFSSTSTFVKLLSEHGYLTIRATPHVMAKDGEQANIAINRETFFSVQPAGSTGDNAVFFQQDIQKVDAGITLDITPHIRGNIVTIDIEKAEVSEDVRTANSELSLNPFPVINRRSVSTTVSVKDGRTIVIGGLVQRETIDSVNRVPGLSRLPGVGYLFQSTQRQTRDAEVVIFISPRIVRSEGS</sequence>
<comment type="subcellular location">
    <subcellularLocation>
        <location evidence="1">Membrane</location>
    </subcellularLocation>
</comment>
<keyword evidence="2" id="KW-0732">Signal</keyword>
<evidence type="ECO:0000256" key="3">
    <source>
        <dbReference type="ARBA" id="ARBA00023136"/>
    </source>
</evidence>
<gene>
    <name evidence="6" type="ORF">RSSM_04540</name>
</gene>
<dbReference type="GO" id="GO:0009306">
    <property type="term" value="P:protein secretion"/>
    <property type="evidence" value="ECO:0007669"/>
    <property type="project" value="InterPro"/>
</dbReference>
<keyword evidence="3" id="KW-0472">Membrane</keyword>
<reference evidence="6 7" key="1">
    <citation type="journal article" date="2013" name="Mar. Genomics">
        <title>Expression of sulfatases in Rhodopirellula baltica and the diversity of sulfatases in the genus Rhodopirellula.</title>
        <authorList>
            <person name="Wegner C.E."/>
            <person name="Richter-Heitmann T."/>
            <person name="Klindworth A."/>
            <person name="Klockow C."/>
            <person name="Richter M."/>
            <person name="Achstetter T."/>
            <person name="Glockner F.O."/>
            <person name="Harder J."/>
        </authorList>
    </citation>
    <scope>NUCLEOTIDE SEQUENCE [LARGE SCALE GENOMIC DNA]</scope>
    <source>
        <strain evidence="6 7">SM41</strain>
    </source>
</reference>
<dbReference type="Pfam" id="PF00263">
    <property type="entry name" value="Secretin"/>
    <property type="match status" value="1"/>
</dbReference>
<comment type="caution">
    <text evidence="6">The sequence shown here is derived from an EMBL/GenBank/DDBJ whole genome shotgun (WGS) entry which is preliminary data.</text>
</comment>
<accession>M5TYC1</accession>
<dbReference type="PANTHER" id="PTHR30332:SF24">
    <property type="entry name" value="SECRETIN GSPD-RELATED"/>
    <property type="match status" value="1"/>
</dbReference>
<dbReference type="GO" id="GO:0015627">
    <property type="term" value="C:type II protein secretion system complex"/>
    <property type="evidence" value="ECO:0007669"/>
    <property type="project" value="TreeGrafter"/>
</dbReference>
<dbReference type="PRINTS" id="PR00811">
    <property type="entry name" value="BCTERIALGSPD"/>
</dbReference>
<dbReference type="InterPro" id="IPR001775">
    <property type="entry name" value="GspD/PilQ"/>
</dbReference>
<dbReference type="Proteomes" id="UP000011885">
    <property type="component" value="Unassembled WGS sequence"/>
</dbReference>
<dbReference type="AlphaFoldDB" id="M5TYC1"/>
<evidence type="ECO:0000259" key="5">
    <source>
        <dbReference type="Pfam" id="PF00263"/>
    </source>
</evidence>
<dbReference type="InterPro" id="IPR004846">
    <property type="entry name" value="T2SS/T3SS_dom"/>
</dbReference>
<comment type="similarity">
    <text evidence="4">Belongs to the bacterial secretin family.</text>
</comment>
<keyword evidence="7" id="KW-1185">Reference proteome</keyword>
<evidence type="ECO:0000256" key="4">
    <source>
        <dbReference type="RuleBase" id="RU004003"/>
    </source>
</evidence>
<evidence type="ECO:0000313" key="7">
    <source>
        <dbReference type="Proteomes" id="UP000011885"/>
    </source>
</evidence>
<dbReference type="GO" id="GO:0016020">
    <property type="term" value="C:membrane"/>
    <property type="evidence" value="ECO:0007669"/>
    <property type="project" value="UniProtKB-SubCell"/>
</dbReference>
<evidence type="ECO:0000256" key="1">
    <source>
        <dbReference type="ARBA" id="ARBA00004370"/>
    </source>
</evidence>
<dbReference type="EMBL" id="ANOH01000308">
    <property type="protein sequence ID" value="EMI54039.1"/>
    <property type="molecule type" value="Genomic_DNA"/>
</dbReference>
<name>M5TYC1_9BACT</name>
<protein>
    <submittedName>
        <fullName evidence="6">General secretion pathway protein D</fullName>
    </submittedName>
</protein>
<dbReference type="PANTHER" id="PTHR30332">
    <property type="entry name" value="PROBABLE GENERAL SECRETION PATHWAY PROTEIN D"/>
    <property type="match status" value="1"/>
</dbReference>
<proteinExistence type="inferred from homology"/>
<feature type="domain" description="Type II/III secretion system secretin-like" evidence="5">
    <location>
        <begin position="123"/>
        <end position="291"/>
    </location>
</feature>
<organism evidence="6 7">
    <name type="scientific">Rhodopirellula sallentina SM41</name>
    <dbReference type="NCBI Taxonomy" id="1263870"/>
    <lineage>
        <taxon>Bacteria</taxon>
        <taxon>Pseudomonadati</taxon>
        <taxon>Planctomycetota</taxon>
        <taxon>Planctomycetia</taxon>
        <taxon>Pirellulales</taxon>
        <taxon>Pirellulaceae</taxon>
        <taxon>Rhodopirellula</taxon>
    </lineage>
</organism>
<evidence type="ECO:0000256" key="2">
    <source>
        <dbReference type="ARBA" id="ARBA00022729"/>
    </source>
</evidence>
<evidence type="ECO:0000313" key="6">
    <source>
        <dbReference type="EMBL" id="EMI54039.1"/>
    </source>
</evidence>